<evidence type="ECO:0000313" key="1">
    <source>
        <dbReference type="EMBL" id="EFZ09553.1"/>
    </source>
</evidence>
<feature type="non-terminal residue" evidence="1">
    <location>
        <position position="468"/>
    </location>
</feature>
<protein>
    <submittedName>
        <fullName evidence="1">Uncharacterized protein</fullName>
    </submittedName>
</protein>
<organism>
    <name type="scientific">Solenopsis invicta</name>
    <name type="common">Red imported fire ant</name>
    <name type="synonym">Solenopsis wagneri</name>
    <dbReference type="NCBI Taxonomy" id="13686"/>
    <lineage>
        <taxon>Eukaryota</taxon>
        <taxon>Metazoa</taxon>
        <taxon>Ecdysozoa</taxon>
        <taxon>Arthropoda</taxon>
        <taxon>Hexapoda</taxon>
        <taxon>Insecta</taxon>
        <taxon>Pterygota</taxon>
        <taxon>Neoptera</taxon>
        <taxon>Endopterygota</taxon>
        <taxon>Hymenoptera</taxon>
        <taxon>Apocrita</taxon>
        <taxon>Aculeata</taxon>
        <taxon>Formicoidea</taxon>
        <taxon>Formicidae</taxon>
        <taxon>Myrmicinae</taxon>
        <taxon>Solenopsis</taxon>
    </lineage>
</organism>
<dbReference type="HOGENOM" id="CLU_584391_0_0_1"/>
<gene>
    <name evidence="1" type="ORF">SINV_05489</name>
</gene>
<proteinExistence type="predicted"/>
<dbReference type="PANTHER" id="PTHR33480">
    <property type="entry name" value="SET DOMAIN-CONTAINING PROTEIN-RELATED"/>
    <property type="match status" value="1"/>
</dbReference>
<dbReference type="AlphaFoldDB" id="E9JC99"/>
<sequence length="468" mass="54705">MFVLIAGTEKNDISACITRNDGELLVERRSNKMFNRLPSDYTVCSKCKAFILKYTRRHHTQRRIGTKTKDTRAVSVLGRTIIGRIHPEANSVLRLRVFPVLKEDSIVRLIRYDELVIAFGNQQCEKYKSSEHHDAMIRQKLRRLGRLLEVMKNKQPEITDFASIYFPWYSNCCIETINTLAGLSLCGKFYKIPSLASSLGGLIKELGKIVINCYIRKENYEKKLLAEDFLKVFSEDFATHVTKTIAETMNQHKRRKRVLLPSKSDIIKLHNFLQDKRRTAYNFLKEEFSYEVWLTLAKAMLTSVQVFNRRRAKKIERTFIEDYKAYEGINYQSNEMYEALSSQSKQIAKRYVRFTLRGKLGRTVPVLLTTELRDCFDMILKYRKQKYLLAYDLLQYAIECDAENPETLRATELRKHNNISRYLEAAQGVDINDDDDDDDEDDDTNSECSERIEMTISILMKIMKLYPA</sequence>
<dbReference type="OMA" id="NQQCEKY"/>
<name>E9JC99_SOLIN</name>
<reference evidence="1" key="1">
    <citation type="journal article" date="2011" name="Proc. Natl. Acad. Sci. U.S.A.">
        <title>The genome of the fire ant Solenopsis invicta.</title>
        <authorList>
            <person name="Wurm Y."/>
            <person name="Wang J."/>
            <person name="Riba-Grognuz O."/>
            <person name="Corona M."/>
            <person name="Nygaard S."/>
            <person name="Hunt B.G."/>
            <person name="Ingram K.K."/>
            <person name="Falquet L."/>
            <person name="Nipitwattanaphon M."/>
            <person name="Gotzek D."/>
            <person name="Dijkstra M.B."/>
            <person name="Oettler J."/>
            <person name="Comtesse F."/>
            <person name="Shih C.J."/>
            <person name="Wu W.J."/>
            <person name="Yang C.C."/>
            <person name="Thomas J."/>
            <person name="Beaudoing E."/>
            <person name="Pradervand S."/>
            <person name="Flegel V."/>
            <person name="Cook E.D."/>
            <person name="Fabbretti R."/>
            <person name="Stockinger H."/>
            <person name="Long L."/>
            <person name="Farmerie W.G."/>
            <person name="Oakey J."/>
            <person name="Boomsma J.J."/>
            <person name="Pamilo P."/>
            <person name="Yi S.V."/>
            <person name="Heinze J."/>
            <person name="Goodisman M.A."/>
            <person name="Farinelli L."/>
            <person name="Harshman K."/>
            <person name="Hulo N."/>
            <person name="Cerutti L."/>
            <person name="Xenarios I."/>
            <person name="Shoemaker D."/>
            <person name="Keller L."/>
        </authorList>
    </citation>
    <scope>NUCLEOTIDE SEQUENCE [LARGE SCALE GENOMIC DNA]</scope>
</reference>
<dbReference type="EMBL" id="GL771778">
    <property type="protein sequence ID" value="EFZ09553.1"/>
    <property type="molecule type" value="Genomic_DNA"/>
</dbReference>
<dbReference type="PANTHER" id="PTHR33480:SF1">
    <property type="entry name" value="TYR RECOMBINASE DOMAIN-CONTAINING PROTEIN"/>
    <property type="match status" value="1"/>
</dbReference>
<accession>E9JC99</accession>